<accession>A0A0K6I052</accession>
<evidence type="ECO:0000256" key="2">
    <source>
        <dbReference type="SAM" id="SignalP"/>
    </source>
</evidence>
<dbReference type="InterPro" id="IPR032635">
    <property type="entry name" value="Anti_2"/>
</dbReference>
<evidence type="ECO:0000313" key="4">
    <source>
        <dbReference type="EMBL" id="CUA96443.1"/>
    </source>
</evidence>
<evidence type="ECO:0000259" key="3">
    <source>
        <dbReference type="Pfam" id="PF16998"/>
    </source>
</evidence>
<feature type="domain" description="Surface antigen" evidence="3">
    <location>
        <begin position="68"/>
        <end position="148"/>
    </location>
</feature>
<proteinExistence type="predicted"/>
<sequence>MRLSKIGLIVLLSAGLSACGSLGSDSSTGGADLWGSAFGRSEKSIAEAEANAAINKLLEGTPGLVLESSDRRVAAEAQKQALATPGAGGAVRWDNPRTGRQGEVRPGPKYQVNNTECREFTHQVTSKDNPVPVVARATACTDEKGLWRPIG</sequence>
<gene>
    <name evidence="4" type="ORF">Ga0061067_105159</name>
</gene>
<dbReference type="RefSeq" id="WP_055455707.1">
    <property type="nucleotide sequence ID" value="NZ_CYHE01000005.1"/>
</dbReference>
<reference evidence="5" key="1">
    <citation type="submission" date="2015-08" db="EMBL/GenBank/DDBJ databases">
        <authorList>
            <person name="Varghese N."/>
        </authorList>
    </citation>
    <scope>NUCLEOTIDE SEQUENCE [LARGE SCALE GENOMIC DNA]</scope>
    <source>
        <strain evidence="5">DSM 23407</strain>
    </source>
</reference>
<dbReference type="Proteomes" id="UP000183900">
    <property type="component" value="Unassembled WGS sequence"/>
</dbReference>
<evidence type="ECO:0000313" key="5">
    <source>
        <dbReference type="Proteomes" id="UP000183900"/>
    </source>
</evidence>
<feature type="signal peptide" evidence="2">
    <location>
        <begin position="1"/>
        <end position="18"/>
    </location>
</feature>
<organism evidence="4 5">
    <name type="scientific">Pannonibacter indicus</name>
    <dbReference type="NCBI Taxonomy" id="466044"/>
    <lineage>
        <taxon>Bacteria</taxon>
        <taxon>Pseudomonadati</taxon>
        <taxon>Pseudomonadota</taxon>
        <taxon>Alphaproteobacteria</taxon>
        <taxon>Hyphomicrobiales</taxon>
        <taxon>Stappiaceae</taxon>
        <taxon>Pannonibacter</taxon>
    </lineage>
</organism>
<feature type="compositionally biased region" description="Basic and acidic residues" evidence="1">
    <location>
        <begin position="94"/>
        <end position="103"/>
    </location>
</feature>
<dbReference type="EMBL" id="CYHE01000005">
    <property type="protein sequence ID" value="CUA96443.1"/>
    <property type="molecule type" value="Genomic_DNA"/>
</dbReference>
<feature type="chain" id="PRO_5005505104" evidence="2">
    <location>
        <begin position="19"/>
        <end position="151"/>
    </location>
</feature>
<name>A0A0K6I052_9HYPH</name>
<dbReference type="AlphaFoldDB" id="A0A0K6I052"/>
<keyword evidence="2" id="KW-0732">Signal</keyword>
<protein>
    <submittedName>
        <fullName evidence="4">Surface antigen</fullName>
    </submittedName>
</protein>
<dbReference type="PROSITE" id="PS51257">
    <property type="entry name" value="PROKAR_LIPOPROTEIN"/>
    <property type="match status" value="1"/>
</dbReference>
<feature type="region of interest" description="Disordered" evidence="1">
    <location>
        <begin position="80"/>
        <end position="111"/>
    </location>
</feature>
<dbReference type="Pfam" id="PF16998">
    <property type="entry name" value="17kDa_Anti_2"/>
    <property type="match status" value="1"/>
</dbReference>
<evidence type="ECO:0000256" key="1">
    <source>
        <dbReference type="SAM" id="MobiDB-lite"/>
    </source>
</evidence>
<keyword evidence="5" id="KW-1185">Reference proteome</keyword>